<reference evidence="2" key="2">
    <citation type="submission" date="2023-11" db="UniProtKB">
        <authorList>
            <consortium name="WormBaseParasite"/>
        </authorList>
    </citation>
    <scope>IDENTIFICATION</scope>
</reference>
<protein>
    <submittedName>
        <fullName evidence="2">Uncharacterized protein</fullName>
    </submittedName>
</protein>
<evidence type="ECO:0000313" key="2">
    <source>
        <dbReference type="WBParaSite" id="TREG1_33480.1"/>
    </source>
</evidence>
<keyword evidence="1" id="KW-1185">Reference proteome</keyword>
<evidence type="ECO:0000313" key="1">
    <source>
        <dbReference type="Proteomes" id="UP000050795"/>
    </source>
</evidence>
<organism evidence="1 2">
    <name type="scientific">Trichobilharzia regenti</name>
    <name type="common">Nasal bird schistosome</name>
    <dbReference type="NCBI Taxonomy" id="157069"/>
    <lineage>
        <taxon>Eukaryota</taxon>
        <taxon>Metazoa</taxon>
        <taxon>Spiralia</taxon>
        <taxon>Lophotrochozoa</taxon>
        <taxon>Platyhelminthes</taxon>
        <taxon>Trematoda</taxon>
        <taxon>Digenea</taxon>
        <taxon>Strigeidida</taxon>
        <taxon>Schistosomatoidea</taxon>
        <taxon>Schistosomatidae</taxon>
        <taxon>Trichobilharzia</taxon>
    </lineage>
</organism>
<accession>A0AA85JIR6</accession>
<dbReference type="AlphaFoldDB" id="A0AA85JIR6"/>
<sequence length="123" mass="14065">MKKQRSDVAKSQLKGKTQCNTFAVGDQVKCRDKRYTVGCGPGSRKLLPKWEGPYTITKRRGQVYTIRRGDKQKRVNASQLQRWVQWDKPVSNNPQLEDVAPRRSERLRTKLFDGGTSVVRAGC</sequence>
<proteinExistence type="predicted"/>
<dbReference type="WBParaSite" id="TREG1_33480.1">
    <property type="protein sequence ID" value="TREG1_33480.1"/>
    <property type="gene ID" value="TREG1_33480"/>
</dbReference>
<reference evidence="1" key="1">
    <citation type="submission" date="2022-06" db="EMBL/GenBank/DDBJ databases">
        <authorList>
            <person name="Berger JAMES D."/>
            <person name="Berger JAMES D."/>
        </authorList>
    </citation>
    <scope>NUCLEOTIDE SEQUENCE [LARGE SCALE GENOMIC DNA]</scope>
</reference>
<name>A0AA85JIR6_TRIRE</name>
<dbReference type="Proteomes" id="UP000050795">
    <property type="component" value="Unassembled WGS sequence"/>
</dbReference>